<feature type="region of interest" description="Disordered" evidence="1">
    <location>
        <begin position="84"/>
        <end position="245"/>
    </location>
</feature>
<feature type="domain" description="Zinc knuckle CX2CX4HX4C" evidence="2">
    <location>
        <begin position="30"/>
        <end position="73"/>
    </location>
</feature>
<feature type="compositionally biased region" description="Polar residues" evidence="1">
    <location>
        <begin position="123"/>
        <end position="133"/>
    </location>
</feature>
<evidence type="ECO:0000256" key="1">
    <source>
        <dbReference type="SAM" id="MobiDB-lite"/>
    </source>
</evidence>
<dbReference type="Proteomes" id="UP001295469">
    <property type="component" value="Chromosome A08"/>
</dbReference>
<evidence type="ECO:0000259" key="2">
    <source>
        <dbReference type="Pfam" id="PF14392"/>
    </source>
</evidence>
<feature type="compositionally biased region" description="Basic residues" evidence="1">
    <location>
        <begin position="398"/>
        <end position="415"/>
    </location>
</feature>
<feature type="compositionally biased region" description="Low complexity" evidence="1">
    <location>
        <begin position="334"/>
        <end position="344"/>
    </location>
</feature>
<reference evidence="3" key="1">
    <citation type="submission" date="2021-01" db="EMBL/GenBank/DDBJ databases">
        <authorList>
            <consortium name="Genoscope - CEA"/>
            <person name="William W."/>
        </authorList>
    </citation>
    <scope>NUCLEOTIDE SEQUENCE</scope>
</reference>
<proteinExistence type="predicted"/>
<feature type="region of interest" description="Disordered" evidence="1">
    <location>
        <begin position="364"/>
        <end position="432"/>
    </location>
</feature>
<dbReference type="AlphaFoldDB" id="A0A817A3Q1"/>
<gene>
    <name evidence="3" type="ORF">DARMORV10_A08P17800.1</name>
</gene>
<feature type="non-terminal residue" evidence="3">
    <location>
        <position position="432"/>
    </location>
</feature>
<organism evidence="3">
    <name type="scientific">Brassica napus</name>
    <name type="common">Rape</name>
    <dbReference type="NCBI Taxonomy" id="3708"/>
    <lineage>
        <taxon>Eukaryota</taxon>
        <taxon>Viridiplantae</taxon>
        <taxon>Streptophyta</taxon>
        <taxon>Embryophyta</taxon>
        <taxon>Tracheophyta</taxon>
        <taxon>Spermatophyta</taxon>
        <taxon>Magnoliopsida</taxon>
        <taxon>eudicotyledons</taxon>
        <taxon>Gunneridae</taxon>
        <taxon>Pentapetalae</taxon>
        <taxon>rosids</taxon>
        <taxon>malvids</taxon>
        <taxon>Brassicales</taxon>
        <taxon>Brassicaceae</taxon>
        <taxon>Brassiceae</taxon>
        <taxon>Brassica</taxon>
    </lineage>
</organism>
<dbReference type="InterPro" id="IPR025836">
    <property type="entry name" value="Zn_knuckle_CX2CX4HX4C"/>
</dbReference>
<feature type="compositionally biased region" description="Polar residues" evidence="1">
    <location>
        <begin position="194"/>
        <end position="204"/>
    </location>
</feature>
<feature type="compositionally biased region" description="Basic and acidic residues" evidence="1">
    <location>
        <begin position="159"/>
        <end position="172"/>
    </location>
</feature>
<dbReference type="EMBL" id="HG994362">
    <property type="protein sequence ID" value="CAF2240895.1"/>
    <property type="molecule type" value="Genomic_DNA"/>
</dbReference>
<sequence length="432" mass="48710">MHRRLSSTEKGKAVELAHHIRDKFHVNGRLPIIKSSTIEFSEGGEVIATLAYEKLERHCLKCGRLDHEVRDCLEAKHEKRAQLALEGDSLRSRASANKEVTPPQTKRSTAGGPDRHSPRRTSRFTPYSKTELSTRQRHSHAREDAQQRYHPNYQRGRHQREEAHYGKDAYDHIRRKRYEHTSRLPSPPHRERTNFSGVSHSANSPKEHSRRVSARCYSPKEKQNRQEACGHMEDSRSPQTKHLPPLPTEAMEIAVEEVREAMLQYTNCADPTESAARRERLRLAEAQGEVEESAALMVRASLARDATTETIDETMRATASPPARVPIASRLGKPPRQLQAAPARAPIMDILGPLLDEASTFEEDLMRGEPQNQKRKPGRPPGRKKATASPLSLVGTSVKKRKVQQTKPPTCRRKLMGAAGRDGKTSKAQKGR</sequence>
<feature type="compositionally biased region" description="Basic residues" evidence="1">
    <location>
        <begin position="373"/>
        <end position="386"/>
    </location>
</feature>
<feature type="region of interest" description="Disordered" evidence="1">
    <location>
        <begin position="313"/>
        <end position="344"/>
    </location>
</feature>
<dbReference type="Pfam" id="PF14392">
    <property type="entry name" value="zf-CCHC_4"/>
    <property type="match status" value="1"/>
</dbReference>
<feature type="compositionally biased region" description="Basic and acidic residues" evidence="1">
    <location>
        <begin position="218"/>
        <end position="236"/>
    </location>
</feature>
<name>A0A817A3Q1_BRANA</name>
<evidence type="ECO:0000313" key="3">
    <source>
        <dbReference type="EMBL" id="CAF2240895.1"/>
    </source>
</evidence>
<protein>
    <submittedName>
        <fullName evidence="3">(rape) hypothetical protein</fullName>
    </submittedName>
</protein>
<accession>A0A817A3Q1</accession>